<dbReference type="PANTHER" id="PTHR37451">
    <property type="entry name" value="MARVEL DOMAIN"/>
    <property type="match status" value="1"/>
</dbReference>
<name>A0A6A6UGJ8_9PEZI</name>
<dbReference type="PANTHER" id="PTHR37451:SF4">
    <property type="entry name" value="MARVEL DOMAIN-CONTAINING PROTEIN"/>
    <property type="match status" value="1"/>
</dbReference>
<accession>A0A6A6UGJ8</accession>
<evidence type="ECO:0000313" key="2">
    <source>
        <dbReference type="EMBL" id="KAF2670940.1"/>
    </source>
</evidence>
<keyword evidence="1" id="KW-0812">Transmembrane</keyword>
<proteinExistence type="predicted"/>
<feature type="transmembrane region" description="Helical" evidence="1">
    <location>
        <begin position="153"/>
        <end position="176"/>
    </location>
</feature>
<keyword evidence="1" id="KW-1133">Transmembrane helix</keyword>
<gene>
    <name evidence="2" type="ORF">BT63DRAFT_453311</name>
</gene>
<dbReference type="OrthoDB" id="5325022at2759"/>
<evidence type="ECO:0000256" key="1">
    <source>
        <dbReference type="SAM" id="Phobius"/>
    </source>
</evidence>
<protein>
    <recommendedName>
        <fullName evidence="4">MARVEL domain-containing protein</fullName>
    </recommendedName>
</protein>
<evidence type="ECO:0000313" key="3">
    <source>
        <dbReference type="Proteomes" id="UP000799302"/>
    </source>
</evidence>
<sequence length="211" mass="22970">MSSPQNGYSVVPVQKVFLPLRIVQLILGVAVLGISAYHLSLYAAYDAGGLGLFAGLATIILVVYWFVSQSNTNLYNFWAIFAVEIFVLIMWLCTFALIASKVALLNSYTGYIGGSYGSGSSGSSSGTICYAGYCVNYKRSLAKRYVDPFSATIYAALALAVVNFILFGVTFTLYTINMFRHRATFTSSVQNGSKNENGQSMQYQASVQQYA</sequence>
<feature type="transmembrane region" description="Helical" evidence="1">
    <location>
        <begin position="50"/>
        <end position="67"/>
    </location>
</feature>
<reference evidence="2" key="1">
    <citation type="journal article" date="2020" name="Stud. Mycol.">
        <title>101 Dothideomycetes genomes: a test case for predicting lifestyles and emergence of pathogens.</title>
        <authorList>
            <person name="Haridas S."/>
            <person name="Albert R."/>
            <person name="Binder M."/>
            <person name="Bloem J."/>
            <person name="Labutti K."/>
            <person name="Salamov A."/>
            <person name="Andreopoulos B."/>
            <person name="Baker S."/>
            <person name="Barry K."/>
            <person name="Bills G."/>
            <person name="Bluhm B."/>
            <person name="Cannon C."/>
            <person name="Castanera R."/>
            <person name="Culley D."/>
            <person name="Daum C."/>
            <person name="Ezra D."/>
            <person name="Gonzalez J."/>
            <person name="Henrissat B."/>
            <person name="Kuo A."/>
            <person name="Liang C."/>
            <person name="Lipzen A."/>
            <person name="Lutzoni F."/>
            <person name="Magnuson J."/>
            <person name="Mondo S."/>
            <person name="Nolan M."/>
            <person name="Ohm R."/>
            <person name="Pangilinan J."/>
            <person name="Park H.-J."/>
            <person name="Ramirez L."/>
            <person name="Alfaro M."/>
            <person name="Sun H."/>
            <person name="Tritt A."/>
            <person name="Yoshinaga Y."/>
            <person name="Zwiers L.-H."/>
            <person name="Turgeon B."/>
            <person name="Goodwin S."/>
            <person name="Spatafora J."/>
            <person name="Crous P."/>
            <person name="Grigoriev I."/>
        </authorList>
    </citation>
    <scope>NUCLEOTIDE SEQUENCE</scope>
    <source>
        <strain evidence="2">CBS 115976</strain>
    </source>
</reference>
<feature type="transmembrane region" description="Helical" evidence="1">
    <location>
        <begin position="74"/>
        <end position="99"/>
    </location>
</feature>
<feature type="transmembrane region" description="Helical" evidence="1">
    <location>
        <begin position="22"/>
        <end position="44"/>
    </location>
</feature>
<evidence type="ECO:0008006" key="4">
    <source>
        <dbReference type="Google" id="ProtNLM"/>
    </source>
</evidence>
<dbReference type="AlphaFoldDB" id="A0A6A6UGJ8"/>
<organism evidence="2 3">
    <name type="scientific">Microthyrium microscopicum</name>
    <dbReference type="NCBI Taxonomy" id="703497"/>
    <lineage>
        <taxon>Eukaryota</taxon>
        <taxon>Fungi</taxon>
        <taxon>Dikarya</taxon>
        <taxon>Ascomycota</taxon>
        <taxon>Pezizomycotina</taxon>
        <taxon>Dothideomycetes</taxon>
        <taxon>Dothideomycetes incertae sedis</taxon>
        <taxon>Microthyriales</taxon>
        <taxon>Microthyriaceae</taxon>
        <taxon>Microthyrium</taxon>
    </lineage>
</organism>
<dbReference type="EMBL" id="MU004233">
    <property type="protein sequence ID" value="KAF2670940.1"/>
    <property type="molecule type" value="Genomic_DNA"/>
</dbReference>
<dbReference type="Proteomes" id="UP000799302">
    <property type="component" value="Unassembled WGS sequence"/>
</dbReference>
<keyword evidence="1" id="KW-0472">Membrane</keyword>
<keyword evidence="3" id="KW-1185">Reference proteome</keyword>